<evidence type="ECO:0000313" key="3">
    <source>
        <dbReference type="EMBL" id="WZB89310.1"/>
    </source>
</evidence>
<accession>A0ABZ2UWC5</accession>
<sequence length="435" mass="49803">MKRTSLKEFRQAAYQYLGRAKDATFELTDAILLTRNIYCLADLSLSPVFRRKWPSIYEALQDSRPQRQKLMQLYIEQIPTVKRPLLAGDHTNWSRPDAVKLEERTYEHSGTSIAGNKPITVGQGYSTIAWIPENEGSWALPLRHERITSSESPISKAIWQLKQVCKYLPVRPISVWDSEYGCAPFVLKTANIPADILVRLRSNLCLWGEPGAYSGKGRPKKHGDKFKLNEPTTLTQATSVLEVNDPKLGRVRVSLWKDLHFRQAATRPMLLIRVERLDAQGNMRASKPLWLAWVGEEMPPLEEVWSLYLRRFTIDHWYRFLKQRLHWTVPNFGTPKQCERWSDLMPLMTWELWLARDMVTDNPLPWQKSQGNLTPGRVAQAMGGVFAAIGTPTSAPKPRGKSPGWKPGKQRHRKNPCPIVKKTVSRPPKEPSVAV</sequence>
<keyword evidence="4" id="KW-1185">Reference proteome</keyword>
<evidence type="ECO:0000313" key="2">
    <source>
        <dbReference type="EMBL" id="WZB89281.1"/>
    </source>
</evidence>
<gene>
    <name evidence="2" type="ORF">WJM97_06250</name>
    <name evidence="3" type="ORF">WJM97_06405</name>
</gene>
<dbReference type="Proteomes" id="UP001483337">
    <property type="component" value="Chromosome"/>
</dbReference>
<organism evidence="2 4">
    <name type="scientific">Okeanomitos corallinicola TIOX110</name>
    <dbReference type="NCBI Taxonomy" id="3133117"/>
    <lineage>
        <taxon>Bacteria</taxon>
        <taxon>Bacillati</taxon>
        <taxon>Cyanobacteriota</taxon>
        <taxon>Cyanophyceae</taxon>
        <taxon>Nostocales</taxon>
        <taxon>Aphanizomenonaceae</taxon>
        <taxon>Okeanomitos</taxon>
    </lineage>
</organism>
<name>A0ABZ2UWC5_9CYAN</name>
<feature type="region of interest" description="Disordered" evidence="1">
    <location>
        <begin position="390"/>
        <end position="435"/>
    </location>
</feature>
<evidence type="ECO:0000256" key="1">
    <source>
        <dbReference type="SAM" id="MobiDB-lite"/>
    </source>
</evidence>
<proteinExistence type="predicted"/>
<protein>
    <submittedName>
        <fullName evidence="2">NF041680 family putative transposase</fullName>
    </submittedName>
</protein>
<reference evidence="2 4" key="1">
    <citation type="submission" date="2024-04" db="EMBL/GenBank/DDBJ databases">
        <title>Okeanomitos corallinicola gen. &amp; sp. nov. (Nostocales, Cyanobacteria), a new toxic marine heterocyst-forming cyanobacterium from a coral reef.</title>
        <authorList>
            <person name="Li H."/>
            <person name="Li R."/>
            <person name="Kang J."/>
            <person name="Hii K.S."/>
            <person name="Mohamed H.F."/>
            <person name="Xu X."/>
            <person name="Luo Z."/>
        </authorList>
    </citation>
    <scope>NUCLEOTIDE SEQUENCE [LARGE SCALE GENOMIC DNA]</scope>
    <source>
        <strain evidence="2 4">TIOX110</strain>
    </source>
</reference>
<dbReference type="NCBIfam" id="NF041680">
    <property type="entry name" value="transp_NF041680"/>
    <property type="match status" value="1"/>
</dbReference>
<dbReference type="EMBL" id="CP150886">
    <property type="protein sequence ID" value="WZB89281.1"/>
    <property type="molecule type" value="Genomic_DNA"/>
</dbReference>
<dbReference type="RefSeq" id="WP_353932184.1">
    <property type="nucleotide sequence ID" value="NZ_CP150886.1"/>
</dbReference>
<evidence type="ECO:0000313" key="4">
    <source>
        <dbReference type="Proteomes" id="UP001483337"/>
    </source>
</evidence>
<dbReference type="EMBL" id="CP150886">
    <property type="protein sequence ID" value="WZB89310.1"/>
    <property type="molecule type" value="Genomic_DNA"/>
</dbReference>